<sequence>MTNQRKYKAFNSEEDLVEIFIANLLNSTIKNSPLILREVDCWQGRADIVAAFIKDKEPFPQCKQISYLKHYTSANIIALLHKRAPRSKTYILKYLGLSEETINRWLFNLLQADVISITPNGCYTINEKFNIPTIELYAYEVKLSNWKRALYQASQYKGFSNYSYVVMPAKHINPAVKNIEAFRINNVGLIQVEESGSQKVLYKPTKIKPKKKSFHLIGIAHVLHEMDSLIVKH</sequence>
<organism evidence="1 2">
    <name type="scientific">Xylanibacillus composti</name>
    <dbReference type="NCBI Taxonomy" id="1572762"/>
    <lineage>
        <taxon>Bacteria</taxon>
        <taxon>Bacillati</taxon>
        <taxon>Bacillota</taxon>
        <taxon>Bacilli</taxon>
        <taxon>Bacillales</taxon>
        <taxon>Paenibacillaceae</taxon>
        <taxon>Xylanibacillus</taxon>
    </lineage>
</organism>
<reference evidence="1" key="1">
    <citation type="submission" date="2021-04" db="EMBL/GenBank/DDBJ databases">
        <title>Draft genome sequence of Xylanibacillus composti strain K13.</title>
        <authorList>
            <person name="Uke A."/>
            <person name="Chhe C."/>
            <person name="Baramee S."/>
            <person name="Kosugi A."/>
        </authorList>
    </citation>
    <scope>NUCLEOTIDE SEQUENCE</scope>
    <source>
        <strain evidence="1">K13</strain>
    </source>
</reference>
<evidence type="ECO:0000313" key="1">
    <source>
        <dbReference type="EMBL" id="GIQ71497.1"/>
    </source>
</evidence>
<dbReference type="Proteomes" id="UP000677918">
    <property type="component" value="Unassembled WGS sequence"/>
</dbReference>
<proteinExistence type="predicted"/>
<dbReference type="RefSeq" id="WP_213414289.1">
    <property type="nucleotide sequence ID" value="NZ_BOVK01000098.1"/>
</dbReference>
<comment type="caution">
    <text evidence="1">The sequence shown here is derived from an EMBL/GenBank/DDBJ whole genome shotgun (WGS) entry which is preliminary data.</text>
</comment>
<keyword evidence="2" id="KW-1185">Reference proteome</keyword>
<accession>A0A8J4M4N7</accession>
<gene>
    <name evidence="1" type="ORF">XYCOK13_43210</name>
</gene>
<protein>
    <submittedName>
        <fullName evidence="1">Uncharacterized protein</fullName>
    </submittedName>
</protein>
<dbReference type="EMBL" id="BOVK01000098">
    <property type="protein sequence ID" value="GIQ71497.1"/>
    <property type="molecule type" value="Genomic_DNA"/>
</dbReference>
<name>A0A8J4M4N7_9BACL</name>
<evidence type="ECO:0000313" key="2">
    <source>
        <dbReference type="Proteomes" id="UP000677918"/>
    </source>
</evidence>
<dbReference type="AlphaFoldDB" id="A0A8J4M4N7"/>